<keyword evidence="2" id="KW-1185">Reference proteome</keyword>
<sequence length="159" mass="18271">MKTLPEEKELAKYLVDVCDDTFNDNDDNILATKECISSRTDDIVEQIFKDLTLKRKYDELMKAAVLSGRNVDVDEINCRVVVLLDKDSEKVYTGMDCTENCDNGTIIDVILPEYLNYLNPPNVPPYELKLRNNCIAMLLSKFFPRSLQWHETSKITIGK</sequence>
<proteinExistence type="predicted"/>
<dbReference type="Proteomes" id="UP001160148">
    <property type="component" value="Unassembled WGS sequence"/>
</dbReference>
<organism evidence="1 2">
    <name type="scientific">Macrosiphum euphorbiae</name>
    <name type="common">potato aphid</name>
    <dbReference type="NCBI Taxonomy" id="13131"/>
    <lineage>
        <taxon>Eukaryota</taxon>
        <taxon>Metazoa</taxon>
        <taxon>Ecdysozoa</taxon>
        <taxon>Arthropoda</taxon>
        <taxon>Hexapoda</taxon>
        <taxon>Insecta</taxon>
        <taxon>Pterygota</taxon>
        <taxon>Neoptera</taxon>
        <taxon>Paraneoptera</taxon>
        <taxon>Hemiptera</taxon>
        <taxon>Sternorrhyncha</taxon>
        <taxon>Aphidomorpha</taxon>
        <taxon>Aphidoidea</taxon>
        <taxon>Aphididae</taxon>
        <taxon>Macrosiphini</taxon>
        <taxon>Macrosiphum</taxon>
    </lineage>
</organism>
<comment type="caution">
    <text evidence="1">The sequence shown here is derived from an EMBL/GenBank/DDBJ whole genome shotgun (WGS) entry which is preliminary data.</text>
</comment>
<accession>A0AAV0WZ56</accession>
<reference evidence="1 2" key="1">
    <citation type="submission" date="2023-01" db="EMBL/GenBank/DDBJ databases">
        <authorList>
            <person name="Whitehead M."/>
        </authorList>
    </citation>
    <scope>NUCLEOTIDE SEQUENCE [LARGE SCALE GENOMIC DNA]</scope>
</reference>
<protein>
    <recommendedName>
        <fullName evidence="3">ATP-dependent DNA helicase</fullName>
    </recommendedName>
</protein>
<dbReference type="AlphaFoldDB" id="A0AAV0WZ56"/>
<evidence type="ECO:0008006" key="3">
    <source>
        <dbReference type="Google" id="ProtNLM"/>
    </source>
</evidence>
<evidence type="ECO:0000313" key="1">
    <source>
        <dbReference type="EMBL" id="CAI6361320.1"/>
    </source>
</evidence>
<dbReference type="EMBL" id="CARXXK010000003">
    <property type="protein sequence ID" value="CAI6361320.1"/>
    <property type="molecule type" value="Genomic_DNA"/>
</dbReference>
<evidence type="ECO:0000313" key="2">
    <source>
        <dbReference type="Proteomes" id="UP001160148"/>
    </source>
</evidence>
<name>A0AAV0WZ56_9HEMI</name>
<gene>
    <name evidence="1" type="ORF">MEUPH1_LOCUS16519</name>
</gene>